<feature type="transmembrane region" description="Helical" evidence="1">
    <location>
        <begin position="20"/>
        <end position="47"/>
    </location>
</feature>
<keyword evidence="1" id="KW-0812">Transmembrane</keyword>
<dbReference type="Pfam" id="PF00805">
    <property type="entry name" value="Pentapeptide"/>
    <property type="match status" value="2"/>
</dbReference>
<name>A0ABY5AUD2_9CYAN</name>
<evidence type="ECO:0000313" key="3">
    <source>
        <dbReference type="Proteomes" id="UP001056708"/>
    </source>
</evidence>
<evidence type="ECO:0000313" key="2">
    <source>
        <dbReference type="EMBL" id="USR92837.1"/>
    </source>
</evidence>
<accession>A0ABY5AUD2</accession>
<keyword evidence="1" id="KW-1133">Transmembrane helix</keyword>
<dbReference type="PANTHER" id="PTHR14136">
    <property type="entry name" value="BTB_POZ DOMAIN-CONTAINING PROTEIN KCTD9"/>
    <property type="match status" value="1"/>
</dbReference>
<gene>
    <name evidence="2" type="ORF">NEA10_09025</name>
</gene>
<dbReference type="SUPFAM" id="SSF141571">
    <property type="entry name" value="Pentapeptide repeat-like"/>
    <property type="match status" value="1"/>
</dbReference>
<dbReference type="Gene3D" id="2.160.20.80">
    <property type="entry name" value="E3 ubiquitin-protein ligase SopA"/>
    <property type="match status" value="1"/>
</dbReference>
<dbReference type="RefSeq" id="WP_252665013.1">
    <property type="nucleotide sequence ID" value="NZ_CP098611.1"/>
</dbReference>
<dbReference type="InterPro" id="IPR051082">
    <property type="entry name" value="Pentapeptide-BTB/POZ_domain"/>
</dbReference>
<sequence length="330" mass="36201">MTRKPSNSSWLDSLEGVSLIGAVLGTVAGLAFQQLIYASAPLALALIMNFVNRQRHEEELERSLGNRVVETRLEVERQFEDELSRVREETQVEPQESLTTTANEDLLAVQEQLQQLQVQSQQPMLAVAELQQQISSLSTQVVKALGNLENLGADVASGMLQGVVTPASSQENGDSSELAASDVASADEFWERYQQGVRQFTRLQLPGVDLSQQRQYLNGVDFSEGNFNGANLSGLNLGDATFNQANLTGAQLDYGNLSRSQLQQADLRGANLRGANLRRANLRGANLEDADLSYADVTDANFEGANLKGVRFFRSRGHQQVLERQFVEAS</sequence>
<dbReference type="Proteomes" id="UP001056708">
    <property type="component" value="Chromosome"/>
</dbReference>
<dbReference type="EMBL" id="CP098611">
    <property type="protein sequence ID" value="USR92837.1"/>
    <property type="molecule type" value="Genomic_DNA"/>
</dbReference>
<proteinExistence type="predicted"/>
<keyword evidence="1" id="KW-0472">Membrane</keyword>
<evidence type="ECO:0000256" key="1">
    <source>
        <dbReference type="SAM" id="Phobius"/>
    </source>
</evidence>
<keyword evidence="3" id="KW-1185">Reference proteome</keyword>
<reference evidence="2" key="1">
    <citation type="submission" date="2022-06" db="EMBL/GenBank/DDBJ databases">
        <title>Genome sequence of Phormidium yuhuli AB48 isolated from an industrial photobioreactor environment.</title>
        <authorList>
            <person name="Qiu Y."/>
            <person name="Noonan A.J.C."/>
            <person name="Dofher K."/>
            <person name="Koch M."/>
            <person name="Kieft B."/>
            <person name="Lin X."/>
            <person name="Ziels R.M."/>
            <person name="Hallam S.J."/>
        </authorList>
    </citation>
    <scope>NUCLEOTIDE SEQUENCE</scope>
    <source>
        <strain evidence="2">AB48</strain>
    </source>
</reference>
<dbReference type="PANTHER" id="PTHR14136:SF17">
    <property type="entry name" value="BTB_POZ DOMAIN-CONTAINING PROTEIN KCTD9"/>
    <property type="match status" value="1"/>
</dbReference>
<organism evidence="2 3">
    <name type="scientific">Phormidium yuhuli AB48</name>
    <dbReference type="NCBI Taxonomy" id="2940671"/>
    <lineage>
        <taxon>Bacteria</taxon>
        <taxon>Bacillati</taxon>
        <taxon>Cyanobacteriota</taxon>
        <taxon>Cyanophyceae</taxon>
        <taxon>Oscillatoriophycideae</taxon>
        <taxon>Oscillatoriales</taxon>
        <taxon>Oscillatoriaceae</taxon>
        <taxon>Phormidium</taxon>
        <taxon>Phormidium yuhuli</taxon>
    </lineage>
</organism>
<dbReference type="InterPro" id="IPR001646">
    <property type="entry name" value="5peptide_repeat"/>
</dbReference>
<protein>
    <submittedName>
        <fullName evidence="2">Pentapeptide repeat-containing protein</fullName>
    </submittedName>
</protein>